<evidence type="ECO:0000256" key="1">
    <source>
        <dbReference type="ARBA" id="ARBA00002071"/>
    </source>
</evidence>
<dbReference type="EMBL" id="FLLR01000005">
    <property type="protein sequence ID" value="SBO13888.1"/>
    <property type="molecule type" value="Genomic_DNA"/>
</dbReference>
<sequence length="174" mass="18529">MGGYNLNRLATAILFASFIVLVVSNVVDLVYHPDYSGPRGYSVDVPTTQSAGSVPGAVAPIVDVAALMENASAEKGKAVAKKCSACHTFNKGGPHRVGPNLWGVVGSKQARAQDFPYSKALLSKGGTWSEEELFKFLDSPRNYANGTRMAFAGLKPKDIADVLAYFKSLEKEGT</sequence>
<evidence type="ECO:0000256" key="15">
    <source>
        <dbReference type="PROSITE-ProRule" id="PRU00433"/>
    </source>
</evidence>
<evidence type="ECO:0000256" key="16">
    <source>
        <dbReference type="SAM" id="Phobius"/>
    </source>
</evidence>
<evidence type="ECO:0000256" key="11">
    <source>
        <dbReference type="ARBA" id="ARBA00022982"/>
    </source>
</evidence>
<dbReference type="GO" id="GO:0009055">
    <property type="term" value="F:electron transfer activity"/>
    <property type="evidence" value="ECO:0007669"/>
    <property type="project" value="InterPro"/>
</dbReference>
<keyword evidence="13 15" id="KW-0408">Iron</keyword>
<proteinExistence type="inferred from homology"/>
<dbReference type="AlphaFoldDB" id="A0A098EF59"/>
<gene>
    <name evidence="18" type="primary">cycM</name>
    <name evidence="19" type="ORF">ANAPC1_00226</name>
    <name evidence="18" type="ORF">ANAPHAGO_00626</name>
</gene>
<name>A0A098EF59_ANAPH</name>
<evidence type="ECO:0000313" key="18">
    <source>
        <dbReference type="EMBL" id="CEG20442.1"/>
    </source>
</evidence>
<dbReference type="FunFam" id="1.10.760.10:FF:000026">
    <property type="entry name" value="Cytochrome C, membrane-bound"/>
    <property type="match status" value="1"/>
</dbReference>
<evidence type="ECO:0000313" key="19">
    <source>
        <dbReference type="EMBL" id="SBO13888.1"/>
    </source>
</evidence>
<evidence type="ECO:0000313" key="20">
    <source>
        <dbReference type="Proteomes" id="UP000055047"/>
    </source>
</evidence>
<dbReference type="Proteomes" id="UP000078419">
    <property type="component" value="Unassembled WGS sequence"/>
</dbReference>
<keyword evidence="6" id="KW-1003">Cell membrane</keyword>
<protein>
    <recommendedName>
        <fullName evidence="4">Cytochrome c homolog</fullName>
    </recommendedName>
</protein>
<keyword evidence="12 16" id="KW-1133">Transmembrane helix</keyword>
<dbReference type="GO" id="GO:0020037">
    <property type="term" value="F:heme binding"/>
    <property type="evidence" value="ECO:0007669"/>
    <property type="project" value="InterPro"/>
</dbReference>
<evidence type="ECO:0000256" key="12">
    <source>
        <dbReference type="ARBA" id="ARBA00022989"/>
    </source>
</evidence>
<reference evidence="21" key="3">
    <citation type="submission" date="2016-03" db="EMBL/GenBank/DDBJ databases">
        <authorList>
            <person name="Loux Valentin"/>
        </authorList>
    </citation>
    <scope>NUCLEOTIDE SEQUENCE [LARGE SCALE GENOMIC DNA]</scope>
    <source>
        <strain evidence="21">C1</strain>
    </source>
</reference>
<keyword evidence="9 15" id="KW-0479">Metal-binding</keyword>
<reference evidence="18 20" key="1">
    <citation type="submission" date="2014-09" db="EMBL/GenBank/DDBJ databases">
        <authorList>
            <person name="Loux Valentin"/>
            <person name="Dugat Thibaut"/>
        </authorList>
    </citation>
    <scope>NUCLEOTIDE SEQUENCE [LARGE SCALE GENOMIC DNA]</scope>
    <source>
        <strain evidence="18 20">BOV-10_179</strain>
    </source>
</reference>
<evidence type="ECO:0000256" key="9">
    <source>
        <dbReference type="ARBA" id="ARBA00022723"/>
    </source>
</evidence>
<dbReference type="InterPro" id="IPR036909">
    <property type="entry name" value="Cyt_c-like_dom_sf"/>
</dbReference>
<organism evidence="18 20">
    <name type="scientific">Anaplasma phagocytophilum</name>
    <name type="common">Ehrlichia phagocytophila</name>
    <dbReference type="NCBI Taxonomy" id="948"/>
    <lineage>
        <taxon>Bacteria</taxon>
        <taxon>Pseudomonadati</taxon>
        <taxon>Pseudomonadota</taxon>
        <taxon>Alphaproteobacteria</taxon>
        <taxon>Rickettsiales</taxon>
        <taxon>Anaplasmataceae</taxon>
        <taxon>Anaplasma</taxon>
        <taxon>phagocytophilum group</taxon>
    </lineage>
</organism>
<evidence type="ECO:0000313" key="21">
    <source>
        <dbReference type="Proteomes" id="UP000078419"/>
    </source>
</evidence>
<dbReference type="Gene3D" id="1.10.760.10">
    <property type="entry name" value="Cytochrome c-like domain"/>
    <property type="match status" value="1"/>
</dbReference>
<dbReference type="GO" id="GO:0005886">
    <property type="term" value="C:plasma membrane"/>
    <property type="evidence" value="ECO:0007669"/>
    <property type="project" value="UniProtKB-SubCell"/>
</dbReference>
<evidence type="ECO:0000256" key="13">
    <source>
        <dbReference type="ARBA" id="ARBA00023004"/>
    </source>
</evidence>
<comment type="similarity">
    <text evidence="3">Belongs to the cytochrome c family.</text>
</comment>
<dbReference type="InterPro" id="IPR009056">
    <property type="entry name" value="Cyt_c-like_dom"/>
</dbReference>
<accession>A0A098EF59</accession>
<evidence type="ECO:0000256" key="2">
    <source>
        <dbReference type="ARBA" id="ARBA00004401"/>
    </source>
</evidence>
<comment type="function">
    <text evidence="1">May be involved in electron transfer from bc1 complex to aa3.</text>
</comment>
<feature type="domain" description="Cytochrome c" evidence="17">
    <location>
        <begin position="71"/>
        <end position="170"/>
    </location>
</feature>
<comment type="subcellular location">
    <subcellularLocation>
        <location evidence="2">Cell membrane</location>
        <topology evidence="2">Single-pass type II membrane protein</topology>
    </subcellularLocation>
</comment>
<dbReference type="PRINTS" id="PR00604">
    <property type="entry name" value="CYTCHRMECIAB"/>
</dbReference>
<feature type="transmembrane region" description="Helical" evidence="16">
    <location>
        <begin position="12"/>
        <end position="31"/>
    </location>
</feature>
<keyword evidence="7 15" id="KW-0349">Heme</keyword>
<evidence type="ECO:0000256" key="10">
    <source>
        <dbReference type="ARBA" id="ARBA00022968"/>
    </source>
</evidence>
<evidence type="ECO:0000256" key="8">
    <source>
        <dbReference type="ARBA" id="ARBA00022692"/>
    </source>
</evidence>
<keyword evidence="5" id="KW-0813">Transport</keyword>
<dbReference type="SUPFAM" id="SSF46626">
    <property type="entry name" value="Cytochrome c"/>
    <property type="match status" value="1"/>
</dbReference>
<evidence type="ECO:0000256" key="5">
    <source>
        <dbReference type="ARBA" id="ARBA00022448"/>
    </source>
</evidence>
<evidence type="ECO:0000256" key="14">
    <source>
        <dbReference type="ARBA" id="ARBA00023136"/>
    </source>
</evidence>
<keyword evidence="14 16" id="KW-0472">Membrane</keyword>
<dbReference type="PANTHER" id="PTHR11961">
    <property type="entry name" value="CYTOCHROME C"/>
    <property type="match status" value="1"/>
</dbReference>
<dbReference type="Proteomes" id="UP000055047">
    <property type="component" value="Unassembled WGS sequence"/>
</dbReference>
<evidence type="ECO:0000256" key="4">
    <source>
        <dbReference type="ARBA" id="ARBA00015074"/>
    </source>
</evidence>
<evidence type="ECO:0000256" key="7">
    <source>
        <dbReference type="ARBA" id="ARBA00022617"/>
    </source>
</evidence>
<keyword evidence="11" id="KW-0249">Electron transport</keyword>
<evidence type="ECO:0000259" key="17">
    <source>
        <dbReference type="PROSITE" id="PS51007"/>
    </source>
</evidence>
<dbReference type="RefSeq" id="WP_021799285.1">
    <property type="nucleotide sequence ID" value="NZ_CCXQ01000014.1"/>
</dbReference>
<dbReference type="PROSITE" id="PS51007">
    <property type="entry name" value="CYTC"/>
    <property type="match status" value="1"/>
</dbReference>
<reference evidence="19" key="2">
    <citation type="submission" date="2016-03" db="EMBL/GenBank/DDBJ databases">
        <authorList>
            <person name="Loux V."/>
        </authorList>
    </citation>
    <scope>NUCLEOTIDE SEQUENCE</scope>
    <source>
        <strain evidence="19">C1</strain>
    </source>
</reference>
<keyword evidence="8 16" id="KW-0812">Transmembrane</keyword>
<dbReference type="GO" id="GO:0046872">
    <property type="term" value="F:metal ion binding"/>
    <property type="evidence" value="ECO:0007669"/>
    <property type="project" value="UniProtKB-KW"/>
</dbReference>
<keyword evidence="10" id="KW-0735">Signal-anchor</keyword>
<evidence type="ECO:0000256" key="6">
    <source>
        <dbReference type="ARBA" id="ARBA00022475"/>
    </source>
</evidence>
<dbReference type="EMBL" id="CCXQ01000014">
    <property type="protein sequence ID" value="CEG20442.1"/>
    <property type="molecule type" value="Genomic_DNA"/>
</dbReference>
<evidence type="ECO:0000256" key="3">
    <source>
        <dbReference type="ARBA" id="ARBA00006488"/>
    </source>
</evidence>
<dbReference type="InterPro" id="IPR002327">
    <property type="entry name" value="Cyt_c_1A/1B"/>
</dbReference>
<dbReference type="Pfam" id="PF00034">
    <property type="entry name" value="Cytochrom_C"/>
    <property type="match status" value="1"/>
</dbReference>